<feature type="domain" description="Aminoacyl-transfer RNA synthetases class-II family profile" evidence="8">
    <location>
        <begin position="32"/>
        <end position="437"/>
    </location>
</feature>
<dbReference type="Pfam" id="PF03129">
    <property type="entry name" value="HGTP_anticodon"/>
    <property type="match status" value="1"/>
</dbReference>
<keyword evidence="10" id="KW-1185">Reference proteome</keyword>
<keyword evidence="5" id="KW-0030">Aminoacyl-tRNA synthetase</keyword>
<evidence type="ECO:0000313" key="10">
    <source>
        <dbReference type="Proteomes" id="UP001596390"/>
    </source>
</evidence>
<dbReference type="InterPro" id="IPR036621">
    <property type="entry name" value="Anticodon-bd_dom_sf"/>
</dbReference>
<dbReference type="GO" id="GO:0005737">
    <property type="term" value="C:cytoplasm"/>
    <property type="evidence" value="ECO:0007669"/>
    <property type="project" value="UniProtKB-SubCell"/>
</dbReference>
<dbReference type="GO" id="GO:0004821">
    <property type="term" value="F:histidine-tRNA ligase activity"/>
    <property type="evidence" value="ECO:0007669"/>
    <property type="project" value="UniProtKB-UniRule"/>
</dbReference>
<comment type="caution">
    <text evidence="9">The sequence shown here is derived from an EMBL/GenBank/DDBJ whole genome shotgun (WGS) entry which is preliminary data.</text>
</comment>
<sequence length="444" mass="47995">MYDGLKGFRDFYPGEQSARREVTDAIEGAASRYGFREIATPALERTEMYTDKSGEEIVEELYAFEDKGGRGVSLTPELTPTVARMVVAKGQELSKPIKWVSTRPFWRYEQVQQGRFREFYQTNIDVFGSSAPEADAEVLAVAADALTDLGLTADDFEFRVSHRDILGGLVRALADDPDAVDTEAAIRAVDKRAKVDDGEYVGLLSDAGLDRATAREFDDLISGVETVDDLDAVAAAGDESVEDAVENLRNVLAAADDFGAGEFCEVSLTTARGLDYYTGVVFECFDSTGEVSRSVFGGGRYDDLIESFGGQPTPAVGVAPGHATLKLLCQRAGVWPEEELTTDYYVLSVGDTRGEAAALARDLRALGDDVVVEQDVSDRSFGAQLGYADSINADTVVVVGERDLENGEYTVKDMASGDETTVPVEEFPPAPGDGRGLPAYEDYE</sequence>
<keyword evidence="3 5" id="KW-0547">Nucleotide-binding</keyword>
<evidence type="ECO:0000256" key="6">
    <source>
        <dbReference type="PIRSR" id="PIRSR001549-1"/>
    </source>
</evidence>
<dbReference type="PANTHER" id="PTHR43707">
    <property type="entry name" value="HISTIDYL-TRNA SYNTHETASE"/>
    <property type="match status" value="1"/>
</dbReference>
<dbReference type="PANTHER" id="PTHR43707:SF1">
    <property type="entry name" value="HISTIDINE--TRNA LIGASE, MITOCHONDRIAL-RELATED"/>
    <property type="match status" value="1"/>
</dbReference>
<comment type="catalytic activity">
    <reaction evidence="4 5">
        <text>tRNA(His) + L-histidine + ATP = L-histidyl-tRNA(His) + AMP + diphosphate + H(+)</text>
        <dbReference type="Rhea" id="RHEA:17313"/>
        <dbReference type="Rhea" id="RHEA-COMP:9665"/>
        <dbReference type="Rhea" id="RHEA-COMP:9689"/>
        <dbReference type="ChEBI" id="CHEBI:15378"/>
        <dbReference type="ChEBI" id="CHEBI:30616"/>
        <dbReference type="ChEBI" id="CHEBI:33019"/>
        <dbReference type="ChEBI" id="CHEBI:57595"/>
        <dbReference type="ChEBI" id="CHEBI:78442"/>
        <dbReference type="ChEBI" id="CHEBI:78527"/>
        <dbReference type="ChEBI" id="CHEBI:456215"/>
        <dbReference type="EC" id="6.1.1.21"/>
    </reaction>
</comment>
<gene>
    <name evidence="5 9" type="primary">hisS</name>
    <name evidence="9" type="ORF">ACFQMK_10375</name>
</gene>
<dbReference type="EMBL" id="JBHSZZ010000039">
    <property type="protein sequence ID" value="MFC7187286.1"/>
    <property type="molecule type" value="Genomic_DNA"/>
</dbReference>
<dbReference type="Proteomes" id="UP001596390">
    <property type="component" value="Unassembled WGS sequence"/>
</dbReference>
<dbReference type="PROSITE" id="PS50862">
    <property type="entry name" value="AA_TRNA_LIGASE_II"/>
    <property type="match status" value="1"/>
</dbReference>
<dbReference type="InterPro" id="IPR004154">
    <property type="entry name" value="Anticodon-bd"/>
</dbReference>
<evidence type="ECO:0000259" key="8">
    <source>
        <dbReference type="PROSITE" id="PS50862"/>
    </source>
</evidence>
<dbReference type="SUPFAM" id="SSF55681">
    <property type="entry name" value="Class II aaRS and biotin synthetases"/>
    <property type="match status" value="1"/>
</dbReference>
<feature type="binding site" evidence="6">
    <location>
        <begin position="77"/>
        <end position="79"/>
    </location>
    <ligand>
        <name>L-histidine</name>
        <dbReference type="ChEBI" id="CHEBI:57595"/>
    </ligand>
</feature>
<dbReference type="InterPro" id="IPR015807">
    <property type="entry name" value="His-tRNA-ligase"/>
</dbReference>
<dbReference type="RefSeq" id="WP_267664500.1">
    <property type="nucleotide sequence ID" value="NZ_JAODIX010000039.1"/>
</dbReference>
<feature type="region of interest" description="Disordered" evidence="7">
    <location>
        <begin position="416"/>
        <end position="444"/>
    </location>
</feature>
<dbReference type="AlphaFoldDB" id="A0ABD5YGV2"/>
<dbReference type="GO" id="GO:0005524">
    <property type="term" value="F:ATP binding"/>
    <property type="evidence" value="ECO:0007669"/>
    <property type="project" value="UniProtKB-UniRule"/>
</dbReference>
<evidence type="ECO:0000256" key="4">
    <source>
        <dbReference type="ARBA" id="ARBA00047639"/>
    </source>
</evidence>
<feature type="binding site" evidence="6">
    <location>
        <position position="272"/>
    </location>
    <ligand>
        <name>L-histidine</name>
        <dbReference type="ChEBI" id="CHEBI:57595"/>
    </ligand>
</feature>
<organism evidence="9 10">
    <name type="scientific">Halorubrum yunnanense</name>
    <dbReference type="NCBI Taxonomy" id="1526162"/>
    <lineage>
        <taxon>Archaea</taxon>
        <taxon>Methanobacteriati</taxon>
        <taxon>Methanobacteriota</taxon>
        <taxon>Stenosarchaea group</taxon>
        <taxon>Halobacteria</taxon>
        <taxon>Halobacteriales</taxon>
        <taxon>Haloferacaceae</taxon>
        <taxon>Halorubrum</taxon>
    </lineage>
</organism>
<dbReference type="Gene3D" id="3.30.930.10">
    <property type="entry name" value="Bira Bifunctional Protein, Domain 2"/>
    <property type="match status" value="1"/>
</dbReference>
<evidence type="ECO:0000313" key="9">
    <source>
        <dbReference type="EMBL" id="MFC7187286.1"/>
    </source>
</evidence>
<proteinExistence type="inferred from homology"/>
<feature type="binding site" evidence="6">
    <location>
        <position position="107"/>
    </location>
    <ligand>
        <name>L-histidine</name>
        <dbReference type="ChEBI" id="CHEBI:57595"/>
    </ligand>
</feature>
<dbReference type="HAMAP" id="MF_00127">
    <property type="entry name" value="His_tRNA_synth"/>
    <property type="match status" value="1"/>
</dbReference>
<feature type="binding site" evidence="6">
    <location>
        <position position="125"/>
    </location>
    <ligand>
        <name>L-histidine</name>
        <dbReference type="ChEBI" id="CHEBI:57595"/>
    </ligand>
</feature>
<dbReference type="InterPro" id="IPR041715">
    <property type="entry name" value="HisRS-like_core"/>
</dbReference>
<dbReference type="Gene3D" id="3.40.50.800">
    <property type="entry name" value="Anticodon-binding domain"/>
    <property type="match status" value="1"/>
</dbReference>
<dbReference type="PIRSF" id="PIRSF001549">
    <property type="entry name" value="His-tRNA_synth"/>
    <property type="match status" value="1"/>
</dbReference>
<feature type="binding site" evidence="6">
    <location>
        <begin position="276"/>
        <end position="277"/>
    </location>
    <ligand>
        <name>L-histidine</name>
        <dbReference type="ChEBI" id="CHEBI:57595"/>
    </ligand>
</feature>
<keyword evidence="5" id="KW-0963">Cytoplasm</keyword>
<accession>A0ABD5YGV2</accession>
<dbReference type="CDD" id="cd00773">
    <property type="entry name" value="HisRS-like_core"/>
    <property type="match status" value="1"/>
</dbReference>
<dbReference type="Pfam" id="PF13393">
    <property type="entry name" value="tRNA-synt_His"/>
    <property type="match status" value="1"/>
</dbReference>
<keyword evidence="5 9" id="KW-0436">Ligase</keyword>
<dbReference type="InterPro" id="IPR045864">
    <property type="entry name" value="aa-tRNA-synth_II/BPL/LPL"/>
</dbReference>
<evidence type="ECO:0000256" key="5">
    <source>
        <dbReference type="HAMAP-Rule" id="MF_00127"/>
    </source>
</evidence>
<dbReference type="NCBIfam" id="TIGR00442">
    <property type="entry name" value="hisS"/>
    <property type="match status" value="1"/>
</dbReference>
<reference evidence="9 10" key="1">
    <citation type="journal article" date="2019" name="Int. J. Syst. Evol. Microbiol.">
        <title>The Global Catalogue of Microorganisms (GCM) 10K type strain sequencing project: providing services to taxonomists for standard genome sequencing and annotation.</title>
        <authorList>
            <consortium name="The Broad Institute Genomics Platform"/>
            <consortium name="The Broad Institute Genome Sequencing Center for Infectious Disease"/>
            <person name="Wu L."/>
            <person name="Ma J."/>
        </authorList>
    </citation>
    <scope>NUCLEOTIDE SEQUENCE [LARGE SCALE GENOMIC DNA]</scope>
    <source>
        <strain evidence="9 10">Q85</strain>
    </source>
</reference>
<evidence type="ECO:0000256" key="2">
    <source>
        <dbReference type="ARBA" id="ARBA00008226"/>
    </source>
</evidence>
<evidence type="ECO:0000256" key="1">
    <source>
        <dbReference type="ARBA" id="ARBA00004496"/>
    </source>
</evidence>
<protein>
    <recommendedName>
        <fullName evidence="5">Histidine--tRNA ligase</fullName>
        <ecNumber evidence="5">6.1.1.21</ecNumber>
    </recommendedName>
    <alternativeName>
        <fullName evidence="5">Histidyl-tRNA synthetase</fullName>
        <shortName evidence="5">HisRS</shortName>
    </alternativeName>
</protein>
<dbReference type="GO" id="GO:0006427">
    <property type="term" value="P:histidyl-tRNA aminoacylation"/>
    <property type="evidence" value="ECO:0007669"/>
    <property type="project" value="UniProtKB-UniRule"/>
</dbReference>
<evidence type="ECO:0000256" key="3">
    <source>
        <dbReference type="ARBA" id="ARBA00022741"/>
    </source>
</evidence>
<dbReference type="EC" id="6.1.1.21" evidence="5"/>
<dbReference type="InterPro" id="IPR004516">
    <property type="entry name" value="HisRS/HisZ"/>
</dbReference>
<keyword evidence="5" id="KW-0648">Protein biosynthesis</keyword>
<name>A0ABD5YGV2_9EURY</name>
<feature type="binding site" evidence="6">
    <location>
        <position position="121"/>
    </location>
    <ligand>
        <name>L-histidine</name>
        <dbReference type="ChEBI" id="CHEBI:57595"/>
    </ligand>
</feature>
<comment type="subcellular location">
    <subcellularLocation>
        <location evidence="1 5">Cytoplasm</location>
    </subcellularLocation>
</comment>
<keyword evidence="5" id="KW-0067">ATP-binding</keyword>
<dbReference type="InterPro" id="IPR006195">
    <property type="entry name" value="aa-tRNA-synth_II"/>
</dbReference>
<evidence type="ECO:0000256" key="7">
    <source>
        <dbReference type="SAM" id="MobiDB-lite"/>
    </source>
</evidence>
<comment type="similarity">
    <text evidence="2 5">Belongs to the class-II aminoacyl-tRNA synthetase family.</text>
</comment>
<dbReference type="SUPFAM" id="SSF52954">
    <property type="entry name" value="Class II aaRS ABD-related"/>
    <property type="match status" value="1"/>
</dbReference>